<dbReference type="GO" id="GO:0005886">
    <property type="term" value="C:plasma membrane"/>
    <property type="evidence" value="ECO:0007669"/>
    <property type="project" value="UniProtKB-SubCell"/>
</dbReference>
<evidence type="ECO:0000256" key="5">
    <source>
        <dbReference type="ARBA" id="ARBA00023136"/>
    </source>
</evidence>
<feature type="non-terminal residue" evidence="6">
    <location>
        <position position="86"/>
    </location>
</feature>
<organism evidence="6">
    <name type="scientific">Athetis dissimilis</name>
    <name type="common">Moth</name>
    <name type="synonym">Proxenus dissimilis</name>
    <dbReference type="NCBI Taxonomy" id="1737331"/>
    <lineage>
        <taxon>Eukaryota</taxon>
        <taxon>Metazoa</taxon>
        <taxon>Ecdysozoa</taxon>
        <taxon>Arthropoda</taxon>
        <taxon>Hexapoda</taxon>
        <taxon>Insecta</taxon>
        <taxon>Pterygota</taxon>
        <taxon>Neoptera</taxon>
        <taxon>Endopterygota</taxon>
        <taxon>Lepidoptera</taxon>
        <taxon>Glossata</taxon>
        <taxon>Ditrysia</taxon>
        <taxon>Noctuoidea</taxon>
        <taxon>Noctuidae</taxon>
        <taxon>Noctuinae</taxon>
        <taxon>Athetis</taxon>
    </lineage>
</organism>
<keyword evidence="2" id="KW-1003">Cell membrane</keyword>
<comment type="subcellular location">
    <subcellularLocation>
        <location evidence="1">Cell membrane</location>
        <topology evidence="1">Multi-pass membrane protein</topology>
    </subcellularLocation>
</comment>
<reference evidence="6" key="1">
    <citation type="journal article" date="2016" name="PLoS ONE">
        <title>Identification of Putative Chemosensory Receptor Genes from the Athetis dissimilis Antennal Transcriptome.</title>
        <authorList>
            <person name="Dong J."/>
            <person name="Song Y."/>
            <person name="Li W."/>
            <person name="Shi J."/>
            <person name="Wang Z."/>
        </authorList>
    </citation>
    <scope>NUCLEOTIDE SEQUENCE</scope>
    <source>
        <tissue evidence="6">Antenna</tissue>
    </source>
</reference>
<evidence type="ECO:0000256" key="3">
    <source>
        <dbReference type="ARBA" id="ARBA00022692"/>
    </source>
</evidence>
<accession>A0A0S1TPL9</accession>
<sequence length="86" mass="10001">ESKVMTLQYVESLYEKASEAKRDINRAFQAPLLITTLQCFYSMVSESHIIYHGLVVERDFSLHPIVNCSIWIIYQIIKVYIMGRTG</sequence>
<dbReference type="GO" id="GO:0050909">
    <property type="term" value="P:sensory perception of taste"/>
    <property type="evidence" value="ECO:0007669"/>
    <property type="project" value="InterPro"/>
</dbReference>
<evidence type="ECO:0000256" key="4">
    <source>
        <dbReference type="ARBA" id="ARBA00022989"/>
    </source>
</evidence>
<evidence type="ECO:0000256" key="1">
    <source>
        <dbReference type="ARBA" id="ARBA00004651"/>
    </source>
</evidence>
<proteinExistence type="evidence at transcript level"/>
<feature type="non-terminal residue" evidence="6">
    <location>
        <position position="1"/>
    </location>
</feature>
<keyword evidence="4" id="KW-1133">Transmembrane helix</keyword>
<keyword evidence="5" id="KW-0472">Membrane</keyword>
<keyword evidence="3" id="KW-0812">Transmembrane</keyword>
<name>A0A0S1TPL9_ATHDI</name>
<dbReference type="InterPro" id="IPR013604">
    <property type="entry name" value="7TM_chemorcpt"/>
</dbReference>
<protein>
    <submittedName>
        <fullName evidence="6">Gustatory receptor 68</fullName>
    </submittedName>
</protein>
<gene>
    <name evidence="6" type="primary">GR68</name>
</gene>
<evidence type="ECO:0000256" key="2">
    <source>
        <dbReference type="ARBA" id="ARBA00022475"/>
    </source>
</evidence>
<dbReference type="EMBL" id="KR674142">
    <property type="protein sequence ID" value="ALM26265.1"/>
    <property type="molecule type" value="mRNA"/>
</dbReference>
<evidence type="ECO:0000313" key="6">
    <source>
        <dbReference type="EMBL" id="ALM26265.1"/>
    </source>
</evidence>
<keyword evidence="6" id="KW-0675">Receptor</keyword>
<dbReference type="AlphaFoldDB" id="A0A0S1TPL9"/>
<dbReference type="Pfam" id="PF08395">
    <property type="entry name" value="7tm_7"/>
    <property type="match status" value="1"/>
</dbReference>